<dbReference type="Gene3D" id="1.10.260.40">
    <property type="entry name" value="lambda repressor-like DNA-binding domains"/>
    <property type="match status" value="1"/>
</dbReference>
<dbReference type="Proteomes" id="UP000035760">
    <property type="component" value="Unassembled WGS sequence"/>
</dbReference>
<keyword evidence="2" id="KW-1185">Reference proteome</keyword>
<evidence type="ECO:0000313" key="2">
    <source>
        <dbReference type="Proteomes" id="UP000035760"/>
    </source>
</evidence>
<dbReference type="GO" id="GO:0003677">
    <property type="term" value="F:DNA binding"/>
    <property type="evidence" value="ECO:0007669"/>
    <property type="project" value="InterPro"/>
</dbReference>
<gene>
    <name evidence="1" type="ORF">BN873_840010</name>
</gene>
<comment type="caution">
    <text evidence="1">The sequence shown here is derived from an EMBL/GenBank/DDBJ whole genome shotgun (WGS) entry which is preliminary data.</text>
</comment>
<dbReference type="CDD" id="cd00093">
    <property type="entry name" value="HTH_XRE"/>
    <property type="match status" value="1"/>
</dbReference>
<proteinExistence type="predicted"/>
<name>W6ME68_9GAMM</name>
<dbReference type="AlphaFoldDB" id="W6ME68"/>
<evidence type="ECO:0000313" key="1">
    <source>
        <dbReference type="EMBL" id="CDI04088.1"/>
    </source>
</evidence>
<reference evidence="1" key="2">
    <citation type="submission" date="2014-03" db="EMBL/GenBank/DDBJ databases">
        <title>Candidatus Competibacter-lineage genomes retrieved from metagenomes reveal functional metabolic diversity.</title>
        <authorList>
            <person name="McIlroy S.J."/>
            <person name="Albertsen M."/>
            <person name="Andresen E.K."/>
            <person name="Saunders A.M."/>
            <person name="Kristiansen R."/>
            <person name="Stokholm-Bjerregaard M."/>
            <person name="Nielsen K.L."/>
            <person name="Nielsen P.H."/>
        </authorList>
    </citation>
    <scope>NUCLEOTIDE SEQUENCE</scope>
    <source>
        <strain evidence="1">Run_A_D11</strain>
    </source>
</reference>
<dbReference type="InterPro" id="IPR001387">
    <property type="entry name" value="Cro/C1-type_HTH"/>
</dbReference>
<accession>W6ME68</accession>
<reference evidence="1" key="1">
    <citation type="submission" date="2013-07" db="EMBL/GenBank/DDBJ databases">
        <authorList>
            <person name="McIlroy S."/>
        </authorList>
    </citation>
    <scope>NUCLEOTIDE SEQUENCE [LARGE SCALE GENOMIC DNA]</scope>
    <source>
        <strain evidence="1">Run_A_D11</strain>
    </source>
</reference>
<dbReference type="InterPro" id="IPR010982">
    <property type="entry name" value="Lambda_DNA-bd_dom_sf"/>
</dbReference>
<dbReference type="EMBL" id="CBTJ020000096">
    <property type="protein sequence ID" value="CDI04088.1"/>
    <property type="molecule type" value="Genomic_DNA"/>
</dbReference>
<protein>
    <submittedName>
        <fullName evidence="1">Uncharacterized protein</fullName>
    </submittedName>
</protein>
<sequence>MSAVPCYQTTLPLSNVTPIRRLRRSTMRAAGEHWLEVLRSACEDSSQTAVARQLGVSVAMVNQVLKGTYKGNVHNLRVRVEATLPMQVQMVDCPVADHMTRQKCREYQNRDPNLTWGNPILLQFYRACRSGCPHSKLPKEY</sequence>
<dbReference type="STRING" id="1400863.BN873_840010"/>
<organism evidence="1 2">
    <name type="scientific">Candidatus Competibacter denitrificans Run_A_D11</name>
    <dbReference type="NCBI Taxonomy" id="1400863"/>
    <lineage>
        <taxon>Bacteria</taxon>
        <taxon>Pseudomonadati</taxon>
        <taxon>Pseudomonadota</taxon>
        <taxon>Gammaproteobacteria</taxon>
        <taxon>Candidatus Competibacteraceae</taxon>
        <taxon>Candidatus Competibacter</taxon>
    </lineage>
</organism>